<name>A0ABX2H614_9FIRM</name>
<accession>A0ABX2H614</accession>
<dbReference type="EMBL" id="JAAITS010000009">
    <property type="protein sequence ID" value="NSG84690.1"/>
    <property type="molecule type" value="Genomic_DNA"/>
</dbReference>
<sequence length="78" mass="9262">IQAFDGSQYCCVNDKDIYALEEIPEHETKSKDLDIDYTPPKPKKPRIPPMNHPWRRQQFGKFVKQQEHHQNDQDTKIA</sequence>
<feature type="region of interest" description="Disordered" evidence="1">
    <location>
        <begin position="30"/>
        <end position="54"/>
    </location>
</feature>
<evidence type="ECO:0000256" key="1">
    <source>
        <dbReference type="SAM" id="MobiDB-lite"/>
    </source>
</evidence>
<gene>
    <name evidence="2" type="ORF">G5B17_04410</name>
</gene>
<reference evidence="2 3" key="1">
    <citation type="journal article" date="2020" name="Cell Host Microbe">
        <title>Functional and Genomic Variation between Human-Derived Isolates of Lachnospiraceae Reveals Inter- and Intra-Species Diversity.</title>
        <authorList>
            <person name="Sorbara M.T."/>
            <person name="Littmann E.R."/>
            <person name="Fontana E."/>
            <person name="Moody T.U."/>
            <person name="Kohout C.E."/>
            <person name="Gjonbalaj M."/>
            <person name="Eaton V."/>
            <person name="Seok R."/>
            <person name="Leiner I.M."/>
            <person name="Pamer E.G."/>
        </authorList>
    </citation>
    <scope>NUCLEOTIDE SEQUENCE [LARGE SCALE GENOMIC DNA]</scope>
    <source>
        <strain evidence="2 3">MSK.17.74</strain>
    </source>
</reference>
<organism evidence="2 3">
    <name type="scientific">Blautia faecis</name>
    <dbReference type="NCBI Taxonomy" id="871665"/>
    <lineage>
        <taxon>Bacteria</taxon>
        <taxon>Bacillati</taxon>
        <taxon>Bacillota</taxon>
        <taxon>Clostridia</taxon>
        <taxon>Lachnospirales</taxon>
        <taxon>Lachnospiraceae</taxon>
        <taxon>Blautia</taxon>
    </lineage>
</organism>
<keyword evidence="3" id="KW-1185">Reference proteome</keyword>
<dbReference type="Proteomes" id="UP001644719">
    <property type="component" value="Unassembled WGS sequence"/>
</dbReference>
<proteinExistence type="predicted"/>
<evidence type="ECO:0000313" key="2">
    <source>
        <dbReference type="EMBL" id="NSG84690.1"/>
    </source>
</evidence>
<evidence type="ECO:0000313" key="3">
    <source>
        <dbReference type="Proteomes" id="UP001644719"/>
    </source>
</evidence>
<comment type="caution">
    <text evidence="2">The sequence shown here is derived from an EMBL/GenBank/DDBJ whole genome shotgun (WGS) entry which is preliminary data.</text>
</comment>
<protein>
    <submittedName>
        <fullName evidence="2">Transposase</fullName>
    </submittedName>
</protein>
<feature type="non-terminal residue" evidence="2">
    <location>
        <position position="1"/>
    </location>
</feature>